<dbReference type="RefSeq" id="WP_168622803.1">
    <property type="nucleotide sequence ID" value="NZ_JAAZQQ010000002.1"/>
</dbReference>
<evidence type="ECO:0000313" key="4">
    <source>
        <dbReference type="Proteomes" id="UP000526408"/>
    </source>
</evidence>
<dbReference type="CDD" id="cd00060">
    <property type="entry name" value="FHA"/>
    <property type="match status" value="1"/>
</dbReference>
<comment type="caution">
    <text evidence="3">The sequence shown here is derived from an EMBL/GenBank/DDBJ whole genome shotgun (WGS) entry which is preliminary data.</text>
</comment>
<dbReference type="Gene3D" id="2.60.200.20">
    <property type="match status" value="1"/>
</dbReference>
<accession>A0A7X6JX55</accession>
<dbReference type="EMBL" id="JAAZQQ010000002">
    <property type="protein sequence ID" value="NKX44430.1"/>
    <property type="molecule type" value="Genomic_DNA"/>
</dbReference>
<dbReference type="PROSITE" id="PS50006">
    <property type="entry name" value="FHA_DOMAIN"/>
    <property type="match status" value="1"/>
</dbReference>
<feature type="compositionally biased region" description="Pro residues" evidence="1">
    <location>
        <begin position="76"/>
        <end position="99"/>
    </location>
</feature>
<feature type="region of interest" description="Disordered" evidence="1">
    <location>
        <begin position="14"/>
        <end position="117"/>
    </location>
</feature>
<name>A0A7X6JX55_9RHOB</name>
<evidence type="ECO:0000313" key="3">
    <source>
        <dbReference type="EMBL" id="NKX44430.1"/>
    </source>
</evidence>
<dbReference type="Pfam" id="PF00498">
    <property type="entry name" value="FHA"/>
    <property type="match status" value="1"/>
</dbReference>
<protein>
    <submittedName>
        <fullName evidence="3">FHA domain-containing protein</fullName>
    </submittedName>
</protein>
<dbReference type="Proteomes" id="UP000526408">
    <property type="component" value="Unassembled WGS sequence"/>
</dbReference>
<dbReference type="SUPFAM" id="SSF49879">
    <property type="entry name" value="SMAD/FHA domain"/>
    <property type="match status" value="1"/>
</dbReference>
<evidence type="ECO:0000259" key="2">
    <source>
        <dbReference type="PROSITE" id="PS50006"/>
    </source>
</evidence>
<dbReference type="AlphaFoldDB" id="A0A7X6JX55"/>
<dbReference type="InterPro" id="IPR000253">
    <property type="entry name" value="FHA_dom"/>
</dbReference>
<feature type="domain" description="FHA" evidence="2">
    <location>
        <begin position="172"/>
        <end position="226"/>
    </location>
</feature>
<reference evidence="3 4" key="1">
    <citation type="submission" date="2020-04" db="EMBL/GenBank/DDBJ databases">
        <authorList>
            <person name="Yoon J."/>
        </authorList>
    </citation>
    <scope>NUCLEOTIDE SEQUENCE [LARGE SCALE GENOMIC DNA]</scope>
    <source>
        <strain evidence="3 4">KMU-115</strain>
    </source>
</reference>
<sequence>MNIRSLRNVAVRMRPLGSAGGAEPPSDDPPWGDEPPLPVRSAAPDPAPAPAAPEIPAPPAAAATPPRRNIWDLDPEPPADPAPAPAPVRAEPPMPPEVARPPRRPDLGAAPAAPSARAKTRILGFHAQELEADGLAPGAGAAPRGPSFPAGWLVVVDGPGRGAYFAVSTHVSSIGRGADQDVALDFGDMSISRSGHASVLYDEEQNRFFIGHGNKANVVRRNGQPVLATEEMHDGDLIRIGKTTLRFVALCGADFRWNTGEGGEDADA</sequence>
<keyword evidence="4" id="KW-1185">Reference proteome</keyword>
<feature type="compositionally biased region" description="Pro residues" evidence="1">
    <location>
        <begin position="45"/>
        <end position="59"/>
    </location>
</feature>
<evidence type="ECO:0000256" key="1">
    <source>
        <dbReference type="SAM" id="MobiDB-lite"/>
    </source>
</evidence>
<dbReference type="InterPro" id="IPR008984">
    <property type="entry name" value="SMAD_FHA_dom_sf"/>
</dbReference>
<organism evidence="3 4">
    <name type="scientific">Roseicyclus persicicus</name>
    <dbReference type="NCBI Taxonomy" id="2650661"/>
    <lineage>
        <taxon>Bacteria</taxon>
        <taxon>Pseudomonadati</taxon>
        <taxon>Pseudomonadota</taxon>
        <taxon>Alphaproteobacteria</taxon>
        <taxon>Rhodobacterales</taxon>
        <taxon>Roseobacteraceae</taxon>
        <taxon>Roseicyclus</taxon>
    </lineage>
</organism>
<gene>
    <name evidence="3" type="ORF">HCU73_07485</name>
</gene>
<proteinExistence type="predicted"/>